<accession>A0A7R9PE28</accession>
<name>A0A7R9PE28_TIMCA</name>
<dbReference type="EMBL" id="OE194185">
    <property type="protein sequence ID" value="CAD7579811.1"/>
    <property type="molecule type" value="Genomic_DNA"/>
</dbReference>
<reference evidence="1" key="1">
    <citation type="submission" date="2020-11" db="EMBL/GenBank/DDBJ databases">
        <authorList>
            <person name="Tran Van P."/>
        </authorList>
    </citation>
    <scope>NUCLEOTIDE SEQUENCE</scope>
</reference>
<evidence type="ECO:0000313" key="1">
    <source>
        <dbReference type="EMBL" id="CAD7579811.1"/>
    </source>
</evidence>
<gene>
    <name evidence="1" type="ORF">TCMB3V08_LOCUS12344</name>
</gene>
<dbReference type="AlphaFoldDB" id="A0A7R9PE28"/>
<organism evidence="1">
    <name type="scientific">Timema californicum</name>
    <name type="common">California timema</name>
    <name type="synonym">Walking stick</name>
    <dbReference type="NCBI Taxonomy" id="61474"/>
    <lineage>
        <taxon>Eukaryota</taxon>
        <taxon>Metazoa</taxon>
        <taxon>Ecdysozoa</taxon>
        <taxon>Arthropoda</taxon>
        <taxon>Hexapoda</taxon>
        <taxon>Insecta</taxon>
        <taxon>Pterygota</taxon>
        <taxon>Neoptera</taxon>
        <taxon>Polyneoptera</taxon>
        <taxon>Phasmatodea</taxon>
        <taxon>Timematodea</taxon>
        <taxon>Timematoidea</taxon>
        <taxon>Timematidae</taxon>
        <taxon>Timema</taxon>
    </lineage>
</organism>
<proteinExistence type="predicted"/>
<protein>
    <submittedName>
        <fullName evidence="1">(California timema) hypothetical protein</fullName>
    </submittedName>
</protein>
<sequence length="95" mass="10595">MMKKKTVHPTEIRTSISPSSAVKYLNTTSALANYPTEAGLRLNNRNSRPTLVVTWSNILPTDCPRAETSKKPTLNLTGVSLRSFCQLQSFNTELR</sequence>